<gene>
    <name evidence="11 12" type="primary">rodA</name>
    <name evidence="11" type="synonym">mrdB</name>
    <name evidence="12" type="ORF">ACFOEB_16195</name>
</gene>
<comment type="catalytic activity">
    <reaction evidence="11">
        <text>[GlcNAc-(1-&gt;4)-Mur2Ac(oyl-L-Ala-gamma-D-Glu-L-Lys-D-Ala-D-Ala)](n)-di-trans,octa-cis-undecaprenyl diphosphate + beta-D-GlcNAc-(1-&gt;4)-Mur2Ac(oyl-L-Ala-gamma-D-Glu-L-Lys-D-Ala-D-Ala)-di-trans,octa-cis-undecaprenyl diphosphate = [GlcNAc-(1-&gt;4)-Mur2Ac(oyl-L-Ala-gamma-D-Glu-L-Lys-D-Ala-D-Ala)](n+1)-di-trans,octa-cis-undecaprenyl diphosphate + di-trans,octa-cis-undecaprenyl diphosphate + H(+)</text>
        <dbReference type="Rhea" id="RHEA:23708"/>
        <dbReference type="Rhea" id="RHEA-COMP:9602"/>
        <dbReference type="Rhea" id="RHEA-COMP:9603"/>
        <dbReference type="ChEBI" id="CHEBI:15378"/>
        <dbReference type="ChEBI" id="CHEBI:58405"/>
        <dbReference type="ChEBI" id="CHEBI:60033"/>
        <dbReference type="ChEBI" id="CHEBI:78435"/>
        <dbReference type="EC" id="2.4.99.28"/>
    </reaction>
</comment>
<evidence type="ECO:0000256" key="2">
    <source>
        <dbReference type="ARBA" id="ARBA00022475"/>
    </source>
</evidence>
<evidence type="ECO:0000256" key="1">
    <source>
        <dbReference type="ARBA" id="ARBA00004141"/>
    </source>
</evidence>
<feature type="transmembrane region" description="Helical" evidence="11">
    <location>
        <begin position="63"/>
        <end position="84"/>
    </location>
</feature>
<evidence type="ECO:0000256" key="4">
    <source>
        <dbReference type="ARBA" id="ARBA00022679"/>
    </source>
</evidence>
<feature type="transmembrane region" description="Helical" evidence="11">
    <location>
        <begin position="285"/>
        <end position="306"/>
    </location>
</feature>
<comment type="subcellular location">
    <subcellularLocation>
        <location evidence="11">Cell inner membrane</location>
        <topology evidence="11">Multi-pass membrane protein</topology>
    </subcellularLocation>
    <subcellularLocation>
        <location evidence="1">Membrane</location>
        <topology evidence="1">Multi-pass membrane protein</topology>
    </subcellularLocation>
</comment>
<evidence type="ECO:0000256" key="5">
    <source>
        <dbReference type="ARBA" id="ARBA00022692"/>
    </source>
</evidence>
<evidence type="ECO:0000313" key="13">
    <source>
        <dbReference type="Proteomes" id="UP001595548"/>
    </source>
</evidence>
<proteinExistence type="inferred from homology"/>
<dbReference type="NCBIfam" id="TIGR02210">
    <property type="entry name" value="rodA_shape"/>
    <property type="match status" value="1"/>
</dbReference>
<dbReference type="PROSITE" id="PS00428">
    <property type="entry name" value="FTSW_RODA_SPOVE"/>
    <property type="match status" value="1"/>
</dbReference>
<keyword evidence="4 11" id="KW-0808">Transferase</keyword>
<dbReference type="InterPro" id="IPR001182">
    <property type="entry name" value="FtsW/RodA"/>
</dbReference>
<feature type="transmembrane region" description="Helical" evidence="11">
    <location>
        <begin position="31"/>
        <end position="51"/>
    </location>
</feature>
<evidence type="ECO:0000256" key="8">
    <source>
        <dbReference type="ARBA" id="ARBA00022989"/>
    </source>
</evidence>
<feature type="transmembrane region" description="Helical" evidence="11">
    <location>
        <begin position="197"/>
        <end position="215"/>
    </location>
</feature>
<accession>A0ABV7HSG7</accession>
<organism evidence="12 13">
    <name type="scientific">Gilvimarinus japonicus</name>
    <dbReference type="NCBI Taxonomy" id="1796469"/>
    <lineage>
        <taxon>Bacteria</taxon>
        <taxon>Pseudomonadati</taxon>
        <taxon>Pseudomonadota</taxon>
        <taxon>Gammaproteobacteria</taxon>
        <taxon>Cellvibrionales</taxon>
        <taxon>Cellvibrionaceae</taxon>
        <taxon>Gilvimarinus</taxon>
    </lineage>
</organism>
<keyword evidence="7 11" id="KW-0573">Peptidoglycan synthesis</keyword>
<dbReference type="PANTHER" id="PTHR30474:SF1">
    <property type="entry name" value="PEPTIDOGLYCAN GLYCOSYLTRANSFERASE MRDB"/>
    <property type="match status" value="1"/>
</dbReference>
<dbReference type="Proteomes" id="UP001595548">
    <property type="component" value="Unassembled WGS sequence"/>
</dbReference>
<feature type="transmembrane region" description="Helical" evidence="11">
    <location>
        <begin position="351"/>
        <end position="373"/>
    </location>
</feature>
<comment type="caution">
    <text evidence="12">The sequence shown here is derived from an EMBL/GenBank/DDBJ whole genome shotgun (WGS) entry which is preliminary data.</text>
</comment>
<dbReference type="InterPro" id="IPR011923">
    <property type="entry name" value="RodA/MrdB"/>
</dbReference>
<keyword evidence="11" id="KW-0997">Cell inner membrane</keyword>
<name>A0ABV7HSG7_9GAMM</name>
<protein>
    <recommendedName>
        <fullName evidence="11">Peptidoglycan glycosyltransferase MrdB</fullName>
        <shortName evidence="11">PGT</shortName>
        <ecNumber evidence="11">2.4.99.28</ecNumber>
    </recommendedName>
    <alternativeName>
        <fullName evidence="11">Cell elongation protein RodA</fullName>
    </alternativeName>
    <alternativeName>
        <fullName evidence="11">Cell wall polymerase</fullName>
    </alternativeName>
    <alternativeName>
        <fullName evidence="11">Peptidoglycan polymerase</fullName>
        <shortName evidence="11">PG polymerase</shortName>
    </alternativeName>
</protein>
<keyword evidence="5 11" id="KW-0812">Transmembrane</keyword>
<dbReference type="InterPro" id="IPR018365">
    <property type="entry name" value="Cell_cycle_FtsW-rel_CS"/>
</dbReference>
<evidence type="ECO:0000256" key="7">
    <source>
        <dbReference type="ARBA" id="ARBA00022984"/>
    </source>
</evidence>
<keyword evidence="10 11" id="KW-0961">Cell wall biogenesis/degradation</keyword>
<evidence type="ECO:0000313" key="12">
    <source>
        <dbReference type="EMBL" id="MFC3156752.1"/>
    </source>
</evidence>
<dbReference type="Pfam" id="PF01098">
    <property type="entry name" value="FTSW_RODA_SPOVE"/>
    <property type="match status" value="1"/>
</dbReference>
<comment type="similarity">
    <text evidence="11">Belongs to the SEDS family. MrdB/RodA subfamily.</text>
</comment>
<evidence type="ECO:0000256" key="9">
    <source>
        <dbReference type="ARBA" id="ARBA00023136"/>
    </source>
</evidence>
<dbReference type="HAMAP" id="MF_02079">
    <property type="entry name" value="PGT_RodA"/>
    <property type="match status" value="1"/>
</dbReference>
<keyword evidence="9 11" id="KW-0472">Membrane</keyword>
<dbReference type="RefSeq" id="WP_339615892.1">
    <property type="nucleotide sequence ID" value="NZ_AP031500.1"/>
</dbReference>
<sequence length="381" mass="41855">MPNQDFLRRLPESDRALRKRDRLQQRLHVDFWLLLLLLTITAGGLVVLFSASDQSLATLKRQGIYFALAYFVMIVVAQVPVHFMRRMAPWAYAVGVVLLVLVVLHGVGAKGAQRWLSLGSFRFQPSEVMKLAMPMTIAAYLGQRHLPPVFKHVFWTLALVAVPTVLIIKQPDLGTSILVAASGLMVLFFAGLSWRYILAAVTVLLASLWPLWHFVLHDYQKKRVLTLLNPEADRLGAGWNIIQSKTAIGSGGVPGKGWLHGTQSHLDFLPEGHTDFIIAVLAEEFGLIGVLVLLALYILVVLRGMLIAVRAQDSFGRLLAASITLTFFVYVFVNIGMVSGLLPVVGVPLPLVSQGGTSIVTLLAGFGILMAIATEPRKVIR</sequence>
<evidence type="ECO:0000256" key="10">
    <source>
        <dbReference type="ARBA" id="ARBA00023316"/>
    </source>
</evidence>
<comment type="function">
    <text evidence="11">Peptidoglycan polymerase that is essential for cell wall elongation.</text>
</comment>
<keyword evidence="6 11" id="KW-0133">Cell shape</keyword>
<comment type="pathway">
    <text evidence="11">Cell wall biogenesis; peptidoglycan biosynthesis.</text>
</comment>
<feature type="transmembrane region" description="Helical" evidence="11">
    <location>
        <begin position="173"/>
        <end position="190"/>
    </location>
</feature>
<keyword evidence="3 11" id="KW-0328">Glycosyltransferase</keyword>
<feature type="transmembrane region" description="Helical" evidence="11">
    <location>
        <begin position="90"/>
        <end position="108"/>
    </location>
</feature>
<dbReference type="EMBL" id="JBHRTL010000031">
    <property type="protein sequence ID" value="MFC3156752.1"/>
    <property type="molecule type" value="Genomic_DNA"/>
</dbReference>
<reference evidence="13" key="1">
    <citation type="journal article" date="2019" name="Int. J. Syst. Evol. Microbiol.">
        <title>The Global Catalogue of Microorganisms (GCM) 10K type strain sequencing project: providing services to taxonomists for standard genome sequencing and annotation.</title>
        <authorList>
            <consortium name="The Broad Institute Genomics Platform"/>
            <consortium name="The Broad Institute Genome Sequencing Center for Infectious Disease"/>
            <person name="Wu L."/>
            <person name="Ma J."/>
        </authorList>
    </citation>
    <scope>NUCLEOTIDE SEQUENCE [LARGE SCALE GENOMIC DNA]</scope>
    <source>
        <strain evidence="13">KCTC 52141</strain>
    </source>
</reference>
<feature type="transmembrane region" description="Helical" evidence="11">
    <location>
        <begin position="318"/>
        <end position="345"/>
    </location>
</feature>
<keyword evidence="8 11" id="KW-1133">Transmembrane helix</keyword>
<keyword evidence="13" id="KW-1185">Reference proteome</keyword>
<evidence type="ECO:0000256" key="3">
    <source>
        <dbReference type="ARBA" id="ARBA00022676"/>
    </source>
</evidence>
<dbReference type="PANTHER" id="PTHR30474">
    <property type="entry name" value="CELL CYCLE PROTEIN"/>
    <property type="match status" value="1"/>
</dbReference>
<evidence type="ECO:0000256" key="6">
    <source>
        <dbReference type="ARBA" id="ARBA00022960"/>
    </source>
</evidence>
<dbReference type="EC" id="2.4.99.28" evidence="11"/>
<evidence type="ECO:0000256" key="11">
    <source>
        <dbReference type="HAMAP-Rule" id="MF_02079"/>
    </source>
</evidence>
<keyword evidence="2 11" id="KW-1003">Cell membrane</keyword>